<evidence type="ECO:0000256" key="2">
    <source>
        <dbReference type="SAM" id="SignalP"/>
    </source>
</evidence>
<dbReference type="Proteomes" id="UP001139319">
    <property type="component" value="Unassembled WGS sequence"/>
</dbReference>
<feature type="chain" id="PRO_5040932045" evidence="2">
    <location>
        <begin position="24"/>
        <end position="184"/>
    </location>
</feature>
<keyword evidence="5" id="KW-1185">Reference proteome</keyword>
<organism evidence="4 5">
    <name type="scientific">Gilvimarinus xylanilyticus</name>
    <dbReference type="NCBI Taxonomy" id="2944139"/>
    <lineage>
        <taxon>Bacteria</taxon>
        <taxon>Pseudomonadati</taxon>
        <taxon>Pseudomonadota</taxon>
        <taxon>Gammaproteobacteria</taxon>
        <taxon>Cellvibrionales</taxon>
        <taxon>Cellvibrionaceae</taxon>
        <taxon>Gilvimarinus</taxon>
    </lineage>
</organism>
<dbReference type="EMBL" id="JAMFTH010000001">
    <property type="protein sequence ID" value="MCP8898246.1"/>
    <property type="molecule type" value="Genomic_DNA"/>
</dbReference>
<dbReference type="InterPro" id="IPR011250">
    <property type="entry name" value="OMP/PagP_B-barrel"/>
</dbReference>
<sequence>MKHSLFSLIFIASAVSTAGVAHAGAESGLYIGGSMGNAELSFEDDDVAEIGRIDFDDDDTGYKLFAGYNFGLVPMLDLAVEGGYVDFGSQNDLDTKIDVTGWHASGLVGFNLGPVGLFGKAGFIDWNSEIEHVSLDSDDSGTDPLYGLGAKFHLGSIGIRAEYEIFEADRADIDFYSLGASITF</sequence>
<dbReference type="InterPro" id="IPR027385">
    <property type="entry name" value="Beta-barrel_OMP"/>
</dbReference>
<evidence type="ECO:0000313" key="5">
    <source>
        <dbReference type="Proteomes" id="UP001139319"/>
    </source>
</evidence>
<gene>
    <name evidence="4" type="ORF">M6D89_02905</name>
</gene>
<dbReference type="SUPFAM" id="SSF56925">
    <property type="entry name" value="OMPA-like"/>
    <property type="match status" value="1"/>
</dbReference>
<feature type="signal peptide" evidence="2">
    <location>
        <begin position="1"/>
        <end position="23"/>
    </location>
</feature>
<reference evidence="4" key="1">
    <citation type="submission" date="2022-05" db="EMBL/GenBank/DDBJ databases">
        <authorList>
            <person name="Sun H.-N."/>
        </authorList>
    </citation>
    <scope>NUCLEOTIDE SEQUENCE</scope>
    <source>
        <strain evidence="4">HB14</strain>
    </source>
</reference>
<protein>
    <submittedName>
        <fullName evidence="4">Porin family protein</fullName>
    </submittedName>
</protein>
<dbReference type="RefSeq" id="WP_253966531.1">
    <property type="nucleotide sequence ID" value="NZ_JAMFTH010000001.1"/>
</dbReference>
<keyword evidence="1 2" id="KW-0732">Signal</keyword>
<accession>A0A9X2HX88</accession>
<evidence type="ECO:0000259" key="3">
    <source>
        <dbReference type="Pfam" id="PF13505"/>
    </source>
</evidence>
<dbReference type="Pfam" id="PF13505">
    <property type="entry name" value="OMP_b-brl"/>
    <property type="match status" value="1"/>
</dbReference>
<dbReference type="Gene3D" id="2.40.160.20">
    <property type="match status" value="1"/>
</dbReference>
<dbReference type="AlphaFoldDB" id="A0A9X2HX88"/>
<evidence type="ECO:0000256" key="1">
    <source>
        <dbReference type="ARBA" id="ARBA00022729"/>
    </source>
</evidence>
<name>A0A9X2HX88_9GAMM</name>
<evidence type="ECO:0000313" key="4">
    <source>
        <dbReference type="EMBL" id="MCP8898246.1"/>
    </source>
</evidence>
<proteinExistence type="predicted"/>
<comment type="caution">
    <text evidence="4">The sequence shown here is derived from an EMBL/GenBank/DDBJ whole genome shotgun (WGS) entry which is preliminary data.</text>
</comment>
<feature type="domain" description="Outer membrane protein beta-barrel" evidence="3">
    <location>
        <begin position="10"/>
        <end position="184"/>
    </location>
</feature>
<reference evidence="4" key="2">
    <citation type="submission" date="2023-01" db="EMBL/GenBank/DDBJ databases">
        <title>Gilvimarinus xylanilyticus HB14 isolated from Caulerpa lentillifera aquaculture base in Hainan, China.</title>
        <authorList>
            <person name="Zhang Y.-J."/>
        </authorList>
    </citation>
    <scope>NUCLEOTIDE SEQUENCE</scope>
    <source>
        <strain evidence="4">HB14</strain>
    </source>
</reference>